<gene>
    <name evidence="1" type="ORF">SAMN05421788_11842</name>
</gene>
<dbReference type="EMBL" id="FTOR01000018">
    <property type="protein sequence ID" value="SIT34687.1"/>
    <property type="molecule type" value="Genomic_DNA"/>
</dbReference>
<sequence>MFFFKKKQAPATLAADYTDNDTRLQEAIRLDNPEQLFPWATFEELEKQPYVKKQPIDFPNPNFKGLHYFIKKPVQLFGIIIPEVTIATPSWESPNVFNPHWPVSRLTAEVRFASPGWDTYQQIKTHFINLWGDPDSIFENDTSEYASASCQWQQQKISVKISIWKPDQSNKFRKDCWLEVEQQPDLSAFLSDDYQQSLTLHPLLQYTIQEGTFTTGGTYIDKSTLKNTPDCIAQLLTNDNSFIVWRDKEHNKVGFANKKLCHILPLQSNSVLRFRGYFFRDSPIDCGIYYGAGKTYDNTAYIGKLTNAEESTWATIRKDIATLLECDNEYWEDKQYT</sequence>
<keyword evidence="2" id="KW-1185">Reference proteome</keyword>
<dbReference type="STRING" id="477680.SAMN05421788_11842"/>
<dbReference type="RefSeq" id="WP_076382901.1">
    <property type="nucleotide sequence ID" value="NZ_AP017422.1"/>
</dbReference>
<reference evidence="2" key="1">
    <citation type="submission" date="2017-01" db="EMBL/GenBank/DDBJ databases">
        <authorList>
            <person name="Varghese N."/>
            <person name="Submissions S."/>
        </authorList>
    </citation>
    <scope>NUCLEOTIDE SEQUENCE [LARGE SCALE GENOMIC DNA]</scope>
    <source>
        <strain evidence="2">DSM 21054</strain>
    </source>
</reference>
<organism evidence="1 2">
    <name type="scientific">Filimonas lacunae</name>
    <dbReference type="NCBI Taxonomy" id="477680"/>
    <lineage>
        <taxon>Bacteria</taxon>
        <taxon>Pseudomonadati</taxon>
        <taxon>Bacteroidota</taxon>
        <taxon>Chitinophagia</taxon>
        <taxon>Chitinophagales</taxon>
        <taxon>Chitinophagaceae</taxon>
        <taxon>Filimonas</taxon>
    </lineage>
</organism>
<dbReference type="AlphaFoldDB" id="A0A173MBC5"/>
<proteinExistence type="predicted"/>
<accession>A0A173MBC5</accession>
<dbReference type="OrthoDB" id="634334at2"/>
<protein>
    <submittedName>
        <fullName evidence="1">Uncharacterized protein</fullName>
    </submittedName>
</protein>
<evidence type="ECO:0000313" key="1">
    <source>
        <dbReference type="EMBL" id="SIT34687.1"/>
    </source>
</evidence>
<evidence type="ECO:0000313" key="2">
    <source>
        <dbReference type="Proteomes" id="UP000186917"/>
    </source>
</evidence>
<dbReference type="Proteomes" id="UP000186917">
    <property type="component" value="Unassembled WGS sequence"/>
</dbReference>
<name>A0A173MBC5_9BACT</name>
<dbReference type="KEGG" id="fln:FLA_0837"/>